<dbReference type="SUPFAM" id="SSF51735">
    <property type="entry name" value="NAD(P)-binding Rossmann-fold domains"/>
    <property type="match status" value="1"/>
</dbReference>
<dbReference type="PRINTS" id="PR00080">
    <property type="entry name" value="SDRFAMILY"/>
</dbReference>
<sequence length="278" mass="29760">MVGRFDGKVAFITGLARGQGRAHAVRLASEGADIIGLDLCDQIETVDYPMSTPSDLDETIKLVEGCDRRIIAVRGDVRNRASLRAVLDEGLATFGRLDFVVANAGVMPVWGSESNTMQAWQDCLDVLLTGVLNTVETVYPTLVEQGDGGSIVITGSMAAVKPQMRTFGAHSLGLLGYSAAKAALVNLAQNYASLLAYQRIRVNVVHPTGVNTPMIENEMVRDRFATADPEDIATLVNAIPVNAVDPEDIANAVAWLCSDESSFYTGSEMRIDAGANLR</sequence>
<dbReference type="GO" id="GO:0016491">
    <property type="term" value="F:oxidoreductase activity"/>
    <property type="evidence" value="ECO:0007669"/>
    <property type="project" value="UniProtKB-KW"/>
</dbReference>
<dbReference type="EMBL" id="FNTL01000002">
    <property type="protein sequence ID" value="SEB35025.1"/>
    <property type="molecule type" value="Genomic_DNA"/>
</dbReference>
<accession>A0A1H4IMB4</accession>
<comment type="similarity">
    <text evidence="1">Belongs to the short-chain dehydrogenases/reductases (SDR) family.</text>
</comment>
<dbReference type="NCBIfam" id="NF009467">
    <property type="entry name" value="PRK12826.1-3"/>
    <property type="match status" value="1"/>
</dbReference>
<evidence type="ECO:0000256" key="2">
    <source>
        <dbReference type="ARBA" id="ARBA00023002"/>
    </source>
</evidence>
<evidence type="ECO:0000313" key="4">
    <source>
        <dbReference type="EMBL" id="SEB35025.1"/>
    </source>
</evidence>
<protein>
    <submittedName>
        <fullName evidence="4">SDR family mycofactocin-dependent oxidoreductase</fullName>
    </submittedName>
</protein>
<dbReference type="InterPro" id="IPR002347">
    <property type="entry name" value="SDR_fam"/>
</dbReference>
<evidence type="ECO:0000256" key="1">
    <source>
        <dbReference type="ARBA" id="ARBA00006484"/>
    </source>
</evidence>
<dbReference type="PANTHER" id="PTHR24321">
    <property type="entry name" value="DEHYDROGENASES, SHORT CHAIN"/>
    <property type="match status" value="1"/>
</dbReference>
<evidence type="ECO:0000256" key="3">
    <source>
        <dbReference type="ARBA" id="ARBA00023027"/>
    </source>
</evidence>
<evidence type="ECO:0000313" key="5">
    <source>
        <dbReference type="Proteomes" id="UP000183407"/>
    </source>
</evidence>
<dbReference type="InterPro" id="IPR023985">
    <property type="entry name" value="SDR_subfam_1"/>
</dbReference>
<name>A0A1H4IMB4_RHOJO</name>
<keyword evidence="3" id="KW-0520">NAD</keyword>
<dbReference type="AlphaFoldDB" id="A0A1H4IMB4"/>
<dbReference type="Pfam" id="PF13561">
    <property type="entry name" value="adh_short_C2"/>
    <property type="match status" value="1"/>
</dbReference>
<proteinExistence type="inferred from homology"/>
<reference evidence="5" key="1">
    <citation type="submission" date="2016-10" db="EMBL/GenBank/DDBJ databases">
        <authorList>
            <person name="Varghese N."/>
        </authorList>
    </citation>
    <scope>NUCLEOTIDE SEQUENCE [LARGE SCALE GENOMIC DNA]</scope>
    <source>
        <strain evidence="5">DSM 44719</strain>
    </source>
</reference>
<dbReference type="Gene3D" id="3.40.50.720">
    <property type="entry name" value="NAD(P)-binding Rossmann-like Domain"/>
    <property type="match status" value="1"/>
</dbReference>
<dbReference type="InterPro" id="IPR036291">
    <property type="entry name" value="NAD(P)-bd_dom_sf"/>
</dbReference>
<dbReference type="CDD" id="cd05233">
    <property type="entry name" value="SDR_c"/>
    <property type="match status" value="1"/>
</dbReference>
<keyword evidence="2" id="KW-0560">Oxidoreductase</keyword>
<dbReference type="PRINTS" id="PR00081">
    <property type="entry name" value="GDHRDH"/>
</dbReference>
<dbReference type="NCBIfam" id="TIGR03971">
    <property type="entry name" value="SDR_subfam_1"/>
    <property type="match status" value="1"/>
</dbReference>
<organism evidence="4 5">
    <name type="scientific">Rhodococcus jostii</name>
    <dbReference type="NCBI Taxonomy" id="132919"/>
    <lineage>
        <taxon>Bacteria</taxon>
        <taxon>Bacillati</taxon>
        <taxon>Actinomycetota</taxon>
        <taxon>Actinomycetes</taxon>
        <taxon>Mycobacteriales</taxon>
        <taxon>Nocardiaceae</taxon>
        <taxon>Rhodococcus</taxon>
    </lineage>
</organism>
<dbReference type="Proteomes" id="UP000183407">
    <property type="component" value="Unassembled WGS sequence"/>
</dbReference>
<gene>
    <name evidence="4" type="ORF">SAMN04490220_0226</name>
</gene>
<dbReference type="PANTHER" id="PTHR24321:SF8">
    <property type="entry name" value="ESTRADIOL 17-BETA-DEHYDROGENASE 8-RELATED"/>
    <property type="match status" value="1"/>
</dbReference>
<dbReference type="FunFam" id="3.40.50.720:FF:000084">
    <property type="entry name" value="Short-chain dehydrogenase reductase"/>
    <property type="match status" value="1"/>
</dbReference>